<protein>
    <submittedName>
        <fullName evidence="4">GNAT family N-acetyltransferase</fullName>
    </submittedName>
</protein>
<reference evidence="4 5" key="1">
    <citation type="submission" date="2023-04" db="EMBL/GenBank/DDBJ databases">
        <title>Fusibacter bizertensis strain WBS, isolated from littoral bottom sediments of the Arctic seas - biochemical and genomic analysis.</title>
        <authorList>
            <person name="Brioukhanov A.L."/>
        </authorList>
    </citation>
    <scope>NUCLEOTIDE SEQUENCE [LARGE SCALE GENOMIC DNA]</scope>
    <source>
        <strain evidence="4 5">WBS</strain>
    </source>
</reference>
<dbReference type="EMBL" id="JARYZI010000001">
    <property type="protein sequence ID" value="MDH8676869.1"/>
    <property type="molecule type" value="Genomic_DNA"/>
</dbReference>
<feature type="domain" description="N-acetyltransferase" evidence="3">
    <location>
        <begin position="118"/>
        <end position="256"/>
    </location>
</feature>
<dbReference type="PANTHER" id="PTHR42919:SF8">
    <property type="entry name" value="N-ALPHA-ACETYLTRANSFERASE 50"/>
    <property type="match status" value="1"/>
</dbReference>
<dbReference type="RefSeq" id="WP_281092670.1">
    <property type="nucleotide sequence ID" value="NZ_JARYZI010000001.1"/>
</dbReference>
<dbReference type="Gene3D" id="3.40.630.30">
    <property type="match status" value="1"/>
</dbReference>
<dbReference type="PANTHER" id="PTHR42919">
    <property type="entry name" value="N-ALPHA-ACETYLTRANSFERASE"/>
    <property type="match status" value="1"/>
</dbReference>
<organism evidence="4 5">
    <name type="scientific">Fusibacter bizertensis</name>
    <dbReference type="NCBI Taxonomy" id="1488331"/>
    <lineage>
        <taxon>Bacteria</taxon>
        <taxon>Bacillati</taxon>
        <taxon>Bacillota</taxon>
        <taxon>Clostridia</taxon>
        <taxon>Eubacteriales</taxon>
        <taxon>Eubacteriales Family XII. Incertae Sedis</taxon>
        <taxon>Fusibacter</taxon>
    </lineage>
</organism>
<gene>
    <name evidence="4" type="ORF">QE109_01855</name>
</gene>
<dbReference type="PROSITE" id="PS51186">
    <property type="entry name" value="GNAT"/>
    <property type="match status" value="1"/>
</dbReference>
<evidence type="ECO:0000259" key="3">
    <source>
        <dbReference type="PROSITE" id="PS51186"/>
    </source>
</evidence>
<keyword evidence="5" id="KW-1185">Reference proteome</keyword>
<dbReference type="InterPro" id="IPR000182">
    <property type="entry name" value="GNAT_dom"/>
</dbReference>
<comment type="caution">
    <text evidence="4">The sequence shown here is derived from an EMBL/GenBank/DDBJ whole genome shotgun (WGS) entry which is preliminary data.</text>
</comment>
<dbReference type="SUPFAM" id="SSF55729">
    <property type="entry name" value="Acyl-CoA N-acyltransferases (Nat)"/>
    <property type="match status" value="1"/>
</dbReference>
<evidence type="ECO:0000313" key="5">
    <source>
        <dbReference type="Proteomes" id="UP001158045"/>
    </source>
</evidence>
<accession>A0ABT6N8Y1</accession>
<dbReference type="CDD" id="cd04301">
    <property type="entry name" value="NAT_SF"/>
    <property type="match status" value="1"/>
</dbReference>
<dbReference type="Proteomes" id="UP001158045">
    <property type="component" value="Unassembled WGS sequence"/>
</dbReference>
<keyword evidence="2" id="KW-0012">Acyltransferase</keyword>
<evidence type="ECO:0000256" key="1">
    <source>
        <dbReference type="ARBA" id="ARBA00022679"/>
    </source>
</evidence>
<evidence type="ECO:0000313" key="4">
    <source>
        <dbReference type="EMBL" id="MDH8676869.1"/>
    </source>
</evidence>
<name>A0ABT6N8Y1_9FIRM</name>
<sequence length="256" mass="29203">MNNDQFERIIDMAKDKKYSSLNYVDFEDLSDAMIVVDEAEVKLLLDRSKEPNEIYYAADDLKYTLDVIKEHSIIGLIKFIPLEAIPLFEQHGFDIHCIFQDYILRDLDQLTGLKSQAIEMQFASIEDAKALAKLSQACKGMSRGFYGETEEWFIEWLAENKVLVHRIDGEIVGFCCISIYSDGEVLWIRELAVSPKFQGRGIGRNLLKAGLSYGHIQGAKKGFLAVDTENANAIHLYKQFGFVAKENEFEVQLINK</sequence>
<dbReference type="InterPro" id="IPR051556">
    <property type="entry name" value="N-term/lysine_N-AcTrnsfr"/>
</dbReference>
<evidence type="ECO:0000256" key="2">
    <source>
        <dbReference type="ARBA" id="ARBA00023315"/>
    </source>
</evidence>
<dbReference type="InterPro" id="IPR016181">
    <property type="entry name" value="Acyl_CoA_acyltransferase"/>
</dbReference>
<proteinExistence type="predicted"/>
<keyword evidence="1" id="KW-0808">Transferase</keyword>
<dbReference type="Pfam" id="PF00583">
    <property type="entry name" value="Acetyltransf_1"/>
    <property type="match status" value="1"/>
</dbReference>